<proteinExistence type="predicted"/>
<dbReference type="Proteomes" id="UP001230649">
    <property type="component" value="Unassembled WGS sequence"/>
</dbReference>
<gene>
    <name evidence="1" type="ORF">QFC20_001522</name>
</gene>
<evidence type="ECO:0000313" key="2">
    <source>
        <dbReference type="Proteomes" id="UP001230649"/>
    </source>
</evidence>
<accession>A0ACC2WT85</accession>
<comment type="caution">
    <text evidence="1">The sequence shown here is derived from an EMBL/GenBank/DDBJ whole genome shotgun (WGS) entry which is preliminary data.</text>
</comment>
<reference evidence="1" key="1">
    <citation type="submission" date="2023-04" db="EMBL/GenBank/DDBJ databases">
        <title>Draft Genome sequencing of Naganishia species isolated from polar environments using Oxford Nanopore Technology.</title>
        <authorList>
            <person name="Leo P."/>
            <person name="Venkateswaran K."/>
        </authorList>
    </citation>
    <scope>NUCLEOTIDE SEQUENCE</scope>
    <source>
        <strain evidence="1">MNA-CCFEE 5262</strain>
    </source>
</reference>
<dbReference type="EMBL" id="JASBWS010000009">
    <property type="protein sequence ID" value="KAJ9114379.1"/>
    <property type="molecule type" value="Genomic_DNA"/>
</dbReference>
<organism evidence="1 2">
    <name type="scientific">Naganishia adeliensis</name>
    <dbReference type="NCBI Taxonomy" id="92952"/>
    <lineage>
        <taxon>Eukaryota</taxon>
        <taxon>Fungi</taxon>
        <taxon>Dikarya</taxon>
        <taxon>Basidiomycota</taxon>
        <taxon>Agaricomycotina</taxon>
        <taxon>Tremellomycetes</taxon>
        <taxon>Filobasidiales</taxon>
        <taxon>Filobasidiaceae</taxon>
        <taxon>Naganishia</taxon>
    </lineage>
</organism>
<evidence type="ECO:0000313" key="1">
    <source>
        <dbReference type="EMBL" id="KAJ9114379.1"/>
    </source>
</evidence>
<sequence>MPPSSKRTAASFDESEATRRVKFRKGAFVGQDQRSQSRNNTESQRQSDNRDASSSEDDAEVERGPEKAVRILSFHSFQQRVGAASYDSKTSTLSFLEDTPDSSMFDMSVALMEQMEPTYIITGNSSNEKLIEAIIAYCEEHDECQYHVRPPKEYILNAALARLSHLRITQLGDDQDMSRGRDDDSSDIESGLANTRVGNNTGQGWEMDEENARKLAMLRLGCFTTVEAHLSLEKMRTAKNLSGAVSVMRSVETIKLSQHMLINADALTPLSDISAINDRHQSVAVFHRHENRVTSAQLGKLLKRMSRGIHQILNRTERLDPNDWKVWKDLVDFSFTAIMIRDGVCELHDWDSGPLCPKIVASIDREDLHNLAEMLSQTVRAECQLSWAIHIDPQFDLSQIDFDSSQQDNRVCIESGVDDTIDELSQLIEGLGSTLGIAAAEVLSDIASLPLQRQFADLSVHLLPQLGYLIQVKPRDMGVMQYPEGWELQFHDDDGKQYFKETKMRELDESLGDLLGQQADRIVDILEHVCTYVRSLEPALLKTDEIIAELDWYVAASAITRSIPYTNTFSVLALASACQTFNLVRPRMVDDNVLFIKGGRHILYEMANETYVSNDTDLRGRQPRLSPGGAESAEPDESSLMILTGANGCDDHFYGADRMAASAFMIDLSQVSMMLRGATARSLLILDEFGKGTLSQDGAGLLTGTLTEFLARGADCPKIKHIAGVDFTPFAWQMKTHFQEKQAGDDGVSFLFQLDKPKDMRDLHSHAAECAFYYGVPPAVIERAKKVTECIATQDIGKIIEAVEISPSEALELQQAEALTRAFIRWDLSDDGDDSGRTMETLREMIEAADQIRGDSVE</sequence>
<name>A0ACC2WT85_9TREE</name>
<protein>
    <submittedName>
        <fullName evidence="1">Uncharacterized protein</fullName>
    </submittedName>
</protein>
<keyword evidence="2" id="KW-1185">Reference proteome</keyword>